<name>A0ABX5FTV4_9BACL</name>
<dbReference type="Proteomes" id="UP000241645">
    <property type="component" value="Unassembled WGS sequence"/>
</dbReference>
<keyword evidence="2" id="KW-0812">Transmembrane</keyword>
<evidence type="ECO:0000313" key="3">
    <source>
        <dbReference type="EMBL" id="PSK12962.1"/>
    </source>
</evidence>
<gene>
    <name evidence="3" type="ORF">C7R92_06835</name>
</gene>
<keyword evidence="4" id="KW-1185">Reference proteome</keyword>
<comment type="caution">
    <text evidence="3">The sequence shown here is derived from an EMBL/GenBank/DDBJ whole genome shotgun (WGS) entry which is preliminary data.</text>
</comment>
<evidence type="ECO:0000256" key="1">
    <source>
        <dbReference type="SAM" id="MobiDB-lite"/>
    </source>
</evidence>
<reference evidence="3 4" key="1">
    <citation type="submission" date="2018-03" db="EMBL/GenBank/DDBJ databases">
        <title>Brevisbacillus phylogenomics.</title>
        <authorList>
            <person name="Dunlap C."/>
        </authorList>
    </citation>
    <scope>NUCLEOTIDE SEQUENCE [LARGE SCALE GENOMIC DNA]</scope>
    <source>
        <strain evidence="3 4">NRRL B-41110</strain>
    </source>
</reference>
<accession>A0ABX5FTV4</accession>
<feature type="region of interest" description="Disordered" evidence="1">
    <location>
        <begin position="1"/>
        <end position="21"/>
    </location>
</feature>
<protein>
    <submittedName>
        <fullName evidence="3">Uncharacterized protein</fullName>
    </submittedName>
</protein>
<proteinExistence type="predicted"/>
<keyword evidence="2" id="KW-0472">Membrane</keyword>
<keyword evidence="2" id="KW-1133">Transmembrane helix</keyword>
<dbReference type="EMBL" id="PXZO01000009">
    <property type="protein sequence ID" value="PSK12962.1"/>
    <property type="molecule type" value="Genomic_DNA"/>
</dbReference>
<evidence type="ECO:0000313" key="4">
    <source>
        <dbReference type="Proteomes" id="UP000241645"/>
    </source>
</evidence>
<organism evidence="3 4">
    <name type="scientific">Brevibacillus porteri</name>
    <dbReference type="NCBI Taxonomy" id="2126350"/>
    <lineage>
        <taxon>Bacteria</taxon>
        <taxon>Bacillati</taxon>
        <taxon>Bacillota</taxon>
        <taxon>Bacilli</taxon>
        <taxon>Bacillales</taxon>
        <taxon>Paenibacillaceae</taxon>
        <taxon>Brevibacillus</taxon>
    </lineage>
</organism>
<sequence length="82" mass="9125">MSDKEAGKQTTHNDESDTRDEGLFRSKTDQLLDLFCDKLFVISIQEKIAKRIGIIKFLSGLASIGMSFASFCVCTAYAILNK</sequence>
<evidence type="ECO:0000256" key="2">
    <source>
        <dbReference type="SAM" id="Phobius"/>
    </source>
</evidence>
<feature type="transmembrane region" description="Helical" evidence="2">
    <location>
        <begin position="57"/>
        <end position="80"/>
    </location>
</feature>